<sequence length="348" mass="38365">MGNRKGFTAMGDQLGKLPPVEEADLTGKTVLIVGASTGIGLEAARHFSRMNPSRLILACRSEQRGKAAIASIRETTGYAKADLMLVELGDFSSVKAFLDKVDDEVVELDIVLMNAALGVFEYEVTSDGWERTLQVNYLSSSLISLRLLPKMLETAEKRRQAPRMVIVTSNLHQDAPIEDSFMDAPSVLELLTSEKYHAPYAGFTQYGLTKLLNLLFTIGLADRLPRSKPTIIANCVHPGFCASSLTRDARGIARLIFAIANRLIARSTEQGSRALVWAAVGRPWDADKLQGKYIVVAEPVEPGDNVISERGRKFRDILWHDTLKHLSKIDSKVQSICDQYLLDPPTPV</sequence>
<dbReference type="PRINTS" id="PR00081">
    <property type="entry name" value="GDHRDH"/>
</dbReference>
<evidence type="ECO:0000256" key="3">
    <source>
        <dbReference type="ARBA" id="ARBA00023002"/>
    </source>
</evidence>
<comment type="similarity">
    <text evidence="1">Belongs to the short-chain dehydrogenases/reductases (SDR) family.</text>
</comment>
<dbReference type="InterPro" id="IPR002347">
    <property type="entry name" value="SDR_fam"/>
</dbReference>
<dbReference type="EMBL" id="JASNQZ010000012">
    <property type="protein sequence ID" value="KAL0948998.1"/>
    <property type="molecule type" value="Genomic_DNA"/>
</dbReference>
<dbReference type="PANTHER" id="PTHR24320:SF252">
    <property type="entry name" value="DEHYDROGENASE_REDUCTASE FAMILY PROTEIN, PUTATIVE (AFU_ORTHOLOGUE AFUA_3G08550)-RELATED"/>
    <property type="match status" value="1"/>
</dbReference>
<gene>
    <name evidence="4" type="ORF">HGRIS_009097</name>
</gene>
<dbReference type="InterPro" id="IPR036291">
    <property type="entry name" value="NAD(P)-bd_dom_sf"/>
</dbReference>
<dbReference type="SUPFAM" id="SSF51735">
    <property type="entry name" value="NAD(P)-binding Rossmann-fold domains"/>
    <property type="match status" value="1"/>
</dbReference>
<dbReference type="PANTHER" id="PTHR24320">
    <property type="entry name" value="RETINOL DEHYDROGENASE"/>
    <property type="match status" value="1"/>
</dbReference>
<organism evidence="4 5">
    <name type="scientific">Hohenbuehelia grisea</name>
    <dbReference type="NCBI Taxonomy" id="104357"/>
    <lineage>
        <taxon>Eukaryota</taxon>
        <taxon>Fungi</taxon>
        <taxon>Dikarya</taxon>
        <taxon>Basidiomycota</taxon>
        <taxon>Agaricomycotina</taxon>
        <taxon>Agaricomycetes</taxon>
        <taxon>Agaricomycetidae</taxon>
        <taxon>Agaricales</taxon>
        <taxon>Pleurotineae</taxon>
        <taxon>Pleurotaceae</taxon>
        <taxon>Hohenbuehelia</taxon>
    </lineage>
</organism>
<dbReference type="Pfam" id="PF00106">
    <property type="entry name" value="adh_short"/>
    <property type="match status" value="1"/>
</dbReference>
<protein>
    <recommendedName>
        <fullName evidence="6">NAD(P)-binding protein</fullName>
    </recommendedName>
</protein>
<evidence type="ECO:0000313" key="5">
    <source>
        <dbReference type="Proteomes" id="UP001556367"/>
    </source>
</evidence>
<proteinExistence type="inferred from homology"/>
<keyword evidence="3" id="KW-0560">Oxidoreductase</keyword>
<reference evidence="5" key="1">
    <citation type="submission" date="2024-06" db="EMBL/GenBank/DDBJ databases">
        <title>Multi-omics analyses provide insights into the biosynthesis of the anticancer antibiotic pleurotin in Hohenbuehelia grisea.</title>
        <authorList>
            <person name="Weaver J.A."/>
            <person name="Alberti F."/>
        </authorList>
    </citation>
    <scope>NUCLEOTIDE SEQUENCE [LARGE SCALE GENOMIC DNA]</scope>
    <source>
        <strain evidence="5">T-177</strain>
    </source>
</reference>
<evidence type="ECO:0000256" key="1">
    <source>
        <dbReference type="ARBA" id="ARBA00006484"/>
    </source>
</evidence>
<keyword evidence="2" id="KW-0521">NADP</keyword>
<evidence type="ECO:0000313" key="4">
    <source>
        <dbReference type="EMBL" id="KAL0948998.1"/>
    </source>
</evidence>
<dbReference type="Gene3D" id="3.40.50.720">
    <property type="entry name" value="NAD(P)-binding Rossmann-like Domain"/>
    <property type="match status" value="1"/>
</dbReference>
<evidence type="ECO:0008006" key="6">
    <source>
        <dbReference type="Google" id="ProtNLM"/>
    </source>
</evidence>
<keyword evidence="5" id="KW-1185">Reference proteome</keyword>
<comment type="caution">
    <text evidence="4">The sequence shown here is derived from an EMBL/GenBank/DDBJ whole genome shotgun (WGS) entry which is preliminary data.</text>
</comment>
<dbReference type="Proteomes" id="UP001556367">
    <property type="component" value="Unassembled WGS sequence"/>
</dbReference>
<name>A0ABR3J0G1_9AGAR</name>
<accession>A0ABR3J0G1</accession>
<evidence type="ECO:0000256" key="2">
    <source>
        <dbReference type="ARBA" id="ARBA00022857"/>
    </source>
</evidence>